<comment type="caution">
    <text evidence="6">The sequence shown here is derived from an EMBL/GenBank/DDBJ whole genome shotgun (WGS) entry which is preliminary data.</text>
</comment>
<gene>
    <name evidence="6" type="ORF">K0U00_22325</name>
</gene>
<dbReference type="RefSeq" id="WP_210046058.1">
    <property type="nucleotide sequence ID" value="NZ_JBHLVU010000028.1"/>
</dbReference>
<evidence type="ECO:0000313" key="6">
    <source>
        <dbReference type="EMBL" id="MBW7456779.1"/>
    </source>
</evidence>
<feature type="domain" description="Phage tail sheath protein-like beta-sandwich" evidence="3">
    <location>
        <begin position="92"/>
        <end position="180"/>
    </location>
</feature>
<evidence type="ECO:0000259" key="2">
    <source>
        <dbReference type="Pfam" id="PF04984"/>
    </source>
</evidence>
<feature type="domain" description="Tail sheath protein Gp18-like" evidence="5">
    <location>
        <begin position="33"/>
        <end position="90"/>
    </location>
</feature>
<dbReference type="InterPro" id="IPR020287">
    <property type="entry name" value="Tail_sheath_C"/>
</dbReference>
<sequence>MAAGTFTTQNKVRPGVYVNLESAPKAAGTLGERGIVTMPLALSWGEPGTVITIEAGEDTTGKLGYAPTAPQVKLIQEALKRAKTLLLYRLNEGVKAAKTDAGLTITARWGGIRGNDITVTVAENVDNNTLFDVTTLVNGSEADKQIVANIGALETNDWVVFSGTGAFSASAGIPLTGGADGTVTNENVAHYLNAIEIHDFSTMALPTGDNTLKGTVASFVKRLREDEGKKIQAVVENYPTADYEGIISVKNGVILADGTVLTAGDCTAWVAGATAGAQVNESLTYTAYDGAVDVGTRYTNSQIIAALQAGEFIFTANDSRAVVEQDINTLTGFTPEKGKAFSKNRVIRVLDAVNNDFIRIFSSFFIGKVTNNQDGRNLLRNEVVNYLNTLQNIGAIQNFDSQTDIAITAGADSDSVYIEAHVAPVDSIEKIYVKVTVE</sequence>
<evidence type="ECO:0000259" key="5">
    <source>
        <dbReference type="Pfam" id="PF22671"/>
    </source>
</evidence>
<organism evidence="6 7">
    <name type="scientific">Paenibacillus sepulcri</name>
    <dbReference type="NCBI Taxonomy" id="359917"/>
    <lineage>
        <taxon>Bacteria</taxon>
        <taxon>Bacillati</taxon>
        <taxon>Bacillota</taxon>
        <taxon>Bacilli</taxon>
        <taxon>Bacillales</taxon>
        <taxon>Paenibacillaceae</taxon>
        <taxon>Paenibacillus</taxon>
    </lineage>
</organism>
<feature type="domain" description="Tail sheath protein C-terminal" evidence="4">
    <location>
        <begin position="336"/>
        <end position="437"/>
    </location>
</feature>
<evidence type="ECO:0000259" key="3">
    <source>
        <dbReference type="Pfam" id="PF17481"/>
    </source>
</evidence>
<dbReference type="Pfam" id="PF22671">
    <property type="entry name" value="Gp18_domIII_N"/>
    <property type="match status" value="1"/>
</dbReference>
<dbReference type="InterPro" id="IPR035326">
    <property type="entry name" value="Beta_sandwich_Seath"/>
</dbReference>
<evidence type="ECO:0000256" key="1">
    <source>
        <dbReference type="ARBA" id="ARBA00008005"/>
    </source>
</evidence>
<dbReference type="Gene3D" id="3.30.1370.220">
    <property type="match status" value="1"/>
</dbReference>
<dbReference type="Gene3D" id="3.30.360.90">
    <property type="match status" value="1"/>
</dbReference>
<feature type="domain" description="Tail sheath protein subtilisin-like" evidence="2">
    <location>
        <begin position="181"/>
        <end position="329"/>
    </location>
</feature>
<keyword evidence="7" id="KW-1185">Reference proteome</keyword>
<dbReference type="EMBL" id="JAHZIK010000662">
    <property type="protein sequence ID" value="MBW7456779.1"/>
    <property type="molecule type" value="Genomic_DNA"/>
</dbReference>
<dbReference type="Gene3D" id="2.60.40.4290">
    <property type="match status" value="1"/>
</dbReference>
<dbReference type="Pfam" id="PF17482">
    <property type="entry name" value="Phage_sheath_1C"/>
    <property type="match status" value="1"/>
</dbReference>
<dbReference type="Gene3D" id="3.40.50.11790">
    <property type="match status" value="1"/>
</dbReference>
<dbReference type="Pfam" id="PF17481">
    <property type="entry name" value="Phage_sheath_domII"/>
    <property type="match status" value="1"/>
</dbReference>
<dbReference type="Pfam" id="PF04984">
    <property type="entry name" value="Phage_sheath_1"/>
    <property type="match status" value="1"/>
</dbReference>
<dbReference type="InterPro" id="IPR035089">
    <property type="entry name" value="Phage_sheath_subtilisin"/>
</dbReference>
<dbReference type="InterPro" id="IPR054564">
    <property type="entry name" value="Gp18_domIII_N"/>
</dbReference>
<comment type="similarity">
    <text evidence="1">Belongs to the myoviridae tail sheath protein family.</text>
</comment>
<evidence type="ECO:0000259" key="4">
    <source>
        <dbReference type="Pfam" id="PF17482"/>
    </source>
</evidence>
<reference evidence="6 7" key="1">
    <citation type="submission" date="2021-07" db="EMBL/GenBank/DDBJ databases">
        <title>Paenibacillus radiodurans sp. nov., isolated from the southeastern edge of Tengger Desert.</title>
        <authorList>
            <person name="Zhang G."/>
        </authorList>
    </citation>
    <scope>NUCLEOTIDE SEQUENCE [LARGE SCALE GENOMIC DNA]</scope>
    <source>
        <strain evidence="6 7">CCM 7311</strain>
    </source>
</reference>
<name>A0ABS7C782_9BACL</name>
<accession>A0ABS7C782</accession>
<dbReference type="Proteomes" id="UP001519887">
    <property type="component" value="Unassembled WGS sequence"/>
</dbReference>
<dbReference type="Gene3D" id="3.30.1490.360">
    <property type="match status" value="1"/>
</dbReference>
<proteinExistence type="inferred from homology"/>
<protein>
    <submittedName>
        <fullName evidence="6">Phage tail sheath family protein</fullName>
    </submittedName>
</protein>
<evidence type="ECO:0000313" key="7">
    <source>
        <dbReference type="Proteomes" id="UP001519887"/>
    </source>
</evidence>